<accession>A0A915P0U6</accession>
<feature type="compositionally biased region" description="Basic and acidic residues" evidence="1">
    <location>
        <begin position="172"/>
        <end position="210"/>
    </location>
</feature>
<name>A0A915P0U6_9BILA</name>
<feature type="region of interest" description="Disordered" evidence="1">
    <location>
        <begin position="170"/>
        <end position="218"/>
    </location>
</feature>
<dbReference type="AlphaFoldDB" id="A0A915P0U6"/>
<evidence type="ECO:0000313" key="3">
    <source>
        <dbReference type="WBParaSite" id="scf7180000423140.g10301"/>
    </source>
</evidence>
<dbReference type="Proteomes" id="UP000887560">
    <property type="component" value="Unplaced"/>
</dbReference>
<organism evidence="2 3">
    <name type="scientific">Meloidogyne floridensis</name>
    <dbReference type="NCBI Taxonomy" id="298350"/>
    <lineage>
        <taxon>Eukaryota</taxon>
        <taxon>Metazoa</taxon>
        <taxon>Ecdysozoa</taxon>
        <taxon>Nematoda</taxon>
        <taxon>Chromadorea</taxon>
        <taxon>Rhabditida</taxon>
        <taxon>Tylenchina</taxon>
        <taxon>Tylenchomorpha</taxon>
        <taxon>Tylenchoidea</taxon>
        <taxon>Meloidogynidae</taxon>
        <taxon>Meloidogyninae</taxon>
        <taxon>Meloidogyne</taxon>
    </lineage>
</organism>
<proteinExistence type="predicted"/>
<protein>
    <submittedName>
        <fullName evidence="3">Major sperm protein</fullName>
    </submittedName>
</protein>
<keyword evidence="2" id="KW-1185">Reference proteome</keyword>
<reference evidence="3" key="1">
    <citation type="submission" date="2022-11" db="UniProtKB">
        <authorList>
            <consortium name="WormBaseParasite"/>
        </authorList>
    </citation>
    <scope>IDENTIFICATION</scope>
</reference>
<sequence>MEISPTDNALQILEKDLDNKKRKIILLNKAIIKRKNINKYKLTKLTFILNFETPVGHLIEKTFKISANVEDVNKEKCYSIKGMDDENKIKIIKKMKKGMKINILVNDGNDDEDGKIEIVNILVRGVNFVEIKYIFDENYIYNIEKEEKIEEEKNEVKKLAKAMKGITINEPTIKKEDETKEDEDKKEEKAKEEKTKGKKEETKGKKKPFDFTKALGGI</sequence>
<evidence type="ECO:0000313" key="2">
    <source>
        <dbReference type="Proteomes" id="UP000887560"/>
    </source>
</evidence>
<evidence type="ECO:0000256" key="1">
    <source>
        <dbReference type="SAM" id="MobiDB-lite"/>
    </source>
</evidence>
<dbReference type="WBParaSite" id="scf7180000423140.g10301">
    <property type="protein sequence ID" value="scf7180000423140.g10301"/>
    <property type="gene ID" value="scf7180000423140.g10301"/>
</dbReference>